<gene>
    <name evidence="2" type="ORF">OAUR00152_LOCUS13314</name>
</gene>
<proteinExistence type="predicted"/>
<sequence length="115" mass="13015">MPSTHEASLPESPARVKGNYGAGACSLNWELNPDPKPHHWKQNQPVSVSLSLMSRHLSPLSFVLALYEVATGWNEEKRRKRRLDTRHHTFPFSRTIQTSSKGRKARGVGPFKRKG</sequence>
<dbReference type="EMBL" id="HBKQ01019712">
    <property type="protein sequence ID" value="CAE2234644.1"/>
    <property type="molecule type" value="Transcribed_RNA"/>
</dbReference>
<accession>A0A7S4IND6</accession>
<evidence type="ECO:0000313" key="2">
    <source>
        <dbReference type="EMBL" id="CAE2234644.1"/>
    </source>
</evidence>
<name>A0A7S4IND6_9STRA</name>
<evidence type="ECO:0000256" key="1">
    <source>
        <dbReference type="SAM" id="MobiDB-lite"/>
    </source>
</evidence>
<feature type="compositionally biased region" description="Basic residues" evidence="1">
    <location>
        <begin position="78"/>
        <end position="89"/>
    </location>
</feature>
<feature type="region of interest" description="Disordered" evidence="1">
    <location>
        <begin position="77"/>
        <end position="115"/>
    </location>
</feature>
<organism evidence="2">
    <name type="scientific">Odontella aurita</name>
    <dbReference type="NCBI Taxonomy" id="265563"/>
    <lineage>
        <taxon>Eukaryota</taxon>
        <taxon>Sar</taxon>
        <taxon>Stramenopiles</taxon>
        <taxon>Ochrophyta</taxon>
        <taxon>Bacillariophyta</taxon>
        <taxon>Mediophyceae</taxon>
        <taxon>Biddulphiophycidae</taxon>
        <taxon>Eupodiscales</taxon>
        <taxon>Odontellaceae</taxon>
        <taxon>Odontella</taxon>
    </lineage>
</organism>
<reference evidence="2" key="1">
    <citation type="submission" date="2021-01" db="EMBL/GenBank/DDBJ databases">
        <authorList>
            <person name="Corre E."/>
            <person name="Pelletier E."/>
            <person name="Niang G."/>
            <person name="Scheremetjew M."/>
            <person name="Finn R."/>
            <person name="Kale V."/>
            <person name="Holt S."/>
            <person name="Cochrane G."/>
            <person name="Meng A."/>
            <person name="Brown T."/>
            <person name="Cohen L."/>
        </authorList>
    </citation>
    <scope>NUCLEOTIDE SEQUENCE</scope>
    <source>
        <strain evidence="2">Isolate 1302-5</strain>
    </source>
</reference>
<dbReference type="AlphaFoldDB" id="A0A7S4IND6"/>
<protein>
    <submittedName>
        <fullName evidence="2">Uncharacterized protein</fullName>
    </submittedName>
</protein>
<feature type="compositionally biased region" description="Basic residues" evidence="1">
    <location>
        <begin position="101"/>
        <end position="115"/>
    </location>
</feature>